<comment type="similarity">
    <text evidence="2 5">Belongs to the enoyl-CoA hydratase/isomerase family.</text>
</comment>
<name>A0A2T2NJG9_CORCC</name>
<evidence type="ECO:0000313" key="7">
    <source>
        <dbReference type="Proteomes" id="UP000240883"/>
    </source>
</evidence>
<reference evidence="6 7" key="1">
    <citation type="journal article" date="2018" name="Front. Microbiol.">
        <title>Genome-Wide Analysis of Corynespora cassiicola Leaf Fall Disease Putative Effectors.</title>
        <authorList>
            <person name="Lopez D."/>
            <person name="Ribeiro S."/>
            <person name="Label P."/>
            <person name="Fumanal B."/>
            <person name="Venisse J.S."/>
            <person name="Kohler A."/>
            <person name="de Oliveira R.R."/>
            <person name="Labutti K."/>
            <person name="Lipzen A."/>
            <person name="Lail K."/>
            <person name="Bauer D."/>
            <person name="Ohm R.A."/>
            <person name="Barry K.W."/>
            <person name="Spatafora J."/>
            <person name="Grigoriev I.V."/>
            <person name="Martin F.M."/>
            <person name="Pujade-Renaud V."/>
        </authorList>
    </citation>
    <scope>NUCLEOTIDE SEQUENCE [LARGE SCALE GENOMIC DNA]</scope>
    <source>
        <strain evidence="6 7">Philippines</strain>
    </source>
</reference>
<keyword evidence="7" id="KW-1185">Reference proteome</keyword>
<organism evidence="6 7">
    <name type="scientific">Corynespora cassiicola Philippines</name>
    <dbReference type="NCBI Taxonomy" id="1448308"/>
    <lineage>
        <taxon>Eukaryota</taxon>
        <taxon>Fungi</taxon>
        <taxon>Dikarya</taxon>
        <taxon>Ascomycota</taxon>
        <taxon>Pezizomycotina</taxon>
        <taxon>Dothideomycetes</taxon>
        <taxon>Pleosporomycetidae</taxon>
        <taxon>Pleosporales</taxon>
        <taxon>Corynesporascaceae</taxon>
        <taxon>Corynespora</taxon>
    </lineage>
</organism>
<evidence type="ECO:0000256" key="5">
    <source>
        <dbReference type="RuleBase" id="RU003707"/>
    </source>
</evidence>
<comment type="pathway">
    <text evidence="1">Mycotoxin biosynthesis.</text>
</comment>
<dbReference type="EMBL" id="KZ678137">
    <property type="protein sequence ID" value="PSN65396.1"/>
    <property type="molecule type" value="Genomic_DNA"/>
</dbReference>
<keyword evidence="4" id="KW-0456">Lyase</keyword>
<evidence type="ECO:0000256" key="3">
    <source>
        <dbReference type="ARBA" id="ARBA00023026"/>
    </source>
</evidence>
<evidence type="ECO:0000256" key="4">
    <source>
        <dbReference type="ARBA" id="ARBA00023239"/>
    </source>
</evidence>
<keyword evidence="3" id="KW-0843">Virulence</keyword>
<dbReference type="InterPro" id="IPR014748">
    <property type="entry name" value="Enoyl-CoA_hydra_C"/>
</dbReference>
<evidence type="ECO:0000256" key="1">
    <source>
        <dbReference type="ARBA" id="ARBA00004685"/>
    </source>
</evidence>
<dbReference type="CDD" id="cd06558">
    <property type="entry name" value="crotonase-like"/>
    <property type="match status" value="1"/>
</dbReference>
<dbReference type="OrthoDB" id="2018133at2759"/>
<dbReference type="Gene3D" id="3.90.226.10">
    <property type="entry name" value="2-enoyl-CoA Hydratase, Chain A, domain 1"/>
    <property type="match status" value="1"/>
</dbReference>
<accession>A0A2T2NJG9</accession>
<dbReference type="AlphaFoldDB" id="A0A2T2NJG9"/>
<dbReference type="GO" id="GO:0005739">
    <property type="term" value="C:mitochondrion"/>
    <property type="evidence" value="ECO:0007669"/>
    <property type="project" value="TreeGrafter"/>
</dbReference>
<dbReference type="FunFam" id="1.10.12.10:FF:000001">
    <property type="entry name" value="Probable enoyl-CoA hydratase, mitochondrial"/>
    <property type="match status" value="1"/>
</dbReference>
<dbReference type="Proteomes" id="UP000240883">
    <property type="component" value="Unassembled WGS sequence"/>
</dbReference>
<dbReference type="Pfam" id="PF00378">
    <property type="entry name" value="ECH_1"/>
    <property type="match status" value="1"/>
</dbReference>
<dbReference type="SUPFAM" id="SSF52096">
    <property type="entry name" value="ClpP/crotonase"/>
    <property type="match status" value="1"/>
</dbReference>
<dbReference type="GO" id="GO:0006635">
    <property type="term" value="P:fatty acid beta-oxidation"/>
    <property type="evidence" value="ECO:0007669"/>
    <property type="project" value="TreeGrafter"/>
</dbReference>
<dbReference type="InterPro" id="IPR001753">
    <property type="entry name" value="Enoyl-CoA_hydra/iso"/>
</dbReference>
<dbReference type="InterPro" id="IPR029045">
    <property type="entry name" value="ClpP/crotonase-like_dom_sf"/>
</dbReference>
<dbReference type="PROSITE" id="PS00166">
    <property type="entry name" value="ENOYL_COA_HYDRATASE"/>
    <property type="match status" value="1"/>
</dbReference>
<gene>
    <name evidence="6" type="ORF">BS50DRAFT_497840</name>
</gene>
<dbReference type="PANTHER" id="PTHR11941">
    <property type="entry name" value="ENOYL-COA HYDRATASE-RELATED"/>
    <property type="match status" value="1"/>
</dbReference>
<sequence>MTSDMVKPTNVVLSIGEAGVAVLTLNRPHKRNALSQDLINELTGALRDLNQDPKVRSLVLTSVGQSPFCAGADLNDLAQLTTAEAHRTGWLKDVEGAFSSFRKPLIAAVRGFAFGGGFEIALMCDMIFASEGARFGFPEIKLGTIPGAGGTQRLAKALGKHKTMELVLTGMPTTASYLERAGIVNRECSADEDVVDVALGVAETVAAFSAPAIGLAKQAVAAAETTTLNAGLDIERALYYSSFSLGDCQEGIVAFLEKRPARFEHR</sequence>
<protein>
    <submittedName>
        <fullName evidence="6">Enoyl-CoA hydratase</fullName>
    </submittedName>
</protein>
<dbReference type="PANTHER" id="PTHR11941:SF54">
    <property type="entry name" value="ENOYL-COA HYDRATASE, MITOCHONDRIAL"/>
    <property type="match status" value="1"/>
</dbReference>
<dbReference type="FunFam" id="3.90.226.10:FF:000009">
    <property type="entry name" value="Carnitinyl-CoA dehydratase"/>
    <property type="match status" value="1"/>
</dbReference>
<dbReference type="STRING" id="1448308.A0A2T2NJG9"/>
<proteinExistence type="inferred from homology"/>
<dbReference type="Gene3D" id="1.10.12.10">
    <property type="entry name" value="Lyase 2-enoyl-coa Hydratase, Chain A, domain 2"/>
    <property type="match status" value="1"/>
</dbReference>
<dbReference type="InterPro" id="IPR018376">
    <property type="entry name" value="Enoyl-CoA_hyd/isom_CS"/>
</dbReference>
<evidence type="ECO:0000313" key="6">
    <source>
        <dbReference type="EMBL" id="PSN65396.1"/>
    </source>
</evidence>
<evidence type="ECO:0000256" key="2">
    <source>
        <dbReference type="ARBA" id="ARBA00005254"/>
    </source>
</evidence>
<dbReference type="GO" id="GO:0016836">
    <property type="term" value="F:hydro-lyase activity"/>
    <property type="evidence" value="ECO:0007669"/>
    <property type="project" value="UniProtKB-ARBA"/>
</dbReference>